<accession>A0A7W9SQ88</accession>
<organism evidence="1 2">
    <name type="scientific">Armatimonas rosea</name>
    <dbReference type="NCBI Taxonomy" id="685828"/>
    <lineage>
        <taxon>Bacteria</taxon>
        <taxon>Bacillati</taxon>
        <taxon>Armatimonadota</taxon>
        <taxon>Armatimonadia</taxon>
        <taxon>Armatimonadales</taxon>
        <taxon>Armatimonadaceae</taxon>
        <taxon>Armatimonas</taxon>
    </lineage>
</organism>
<sequence length="258" mass="29022">MPSPFPGMDPFLEAPELWPAFHNAFIYCLNAAINQQLPPGFASRLEERLVVEEGIRHVVADVSVGQSGPPSSGVTIAESPAKLAMEWAIEESEPFRETFIEIQTREGSQRRVVAVVELLSYANKLPGKGRDEYLGKQKNLLSSEIHLLEIDLLRAGPHTLAVSEASLKERFGRYDYAASLHRARDGRRFQMVAWQLPHELPGVLIPLEDPHPDLVIDLQPLLPRAYDEGRFSELVDYSRLPEPGVDKETRAWLTERLP</sequence>
<dbReference type="EMBL" id="JACHGW010000002">
    <property type="protein sequence ID" value="MBB6050455.1"/>
    <property type="molecule type" value="Genomic_DNA"/>
</dbReference>
<dbReference type="Proteomes" id="UP000520814">
    <property type="component" value="Unassembled WGS sequence"/>
</dbReference>
<proteinExistence type="predicted"/>
<reference evidence="1 2" key="1">
    <citation type="submission" date="2020-08" db="EMBL/GenBank/DDBJ databases">
        <title>Genomic Encyclopedia of Type Strains, Phase IV (KMG-IV): sequencing the most valuable type-strain genomes for metagenomic binning, comparative biology and taxonomic classification.</title>
        <authorList>
            <person name="Goeker M."/>
        </authorList>
    </citation>
    <scope>NUCLEOTIDE SEQUENCE [LARGE SCALE GENOMIC DNA]</scope>
    <source>
        <strain evidence="1 2">DSM 23562</strain>
    </source>
</reference>
<dbReference type="RefSeq" id="WP_184195439.1">
    <property type="nucleotide sequence ID" value="NZ_JACHGW010000002.1"/>
</dbReference>
<evidence type="ECO:0000313" key="1">
    <source>
        <dbReference type="EMBL" id="MBB6050455.1"/>
    </source>
</evidence>
<protein>
    <recommendedName>
        <fullName evidence="3">DUF4058 family protein</fullName>
    </recommendedName>
</protein>
<gene>
    <name evidence="1" type="ORF">HNQ39_002246</name>
</gene>
<name>A0A7W9SQ88_ARMRO</name>
<evidence type="ECO:0008006" key="3">
    <source>
        <dbReference type="Google" id="ProtNLM"/>
    </source>
</evidence>
<evidence type="ECO:0000313" key="2">
    <source>
        <dbReference type="Proteomes" id="UP000520814"/>
    </source>
</evidence>
<dbReference type="InterPro" id="IPR025132">
    <property type="entry name" value="DUF4058"/>
</dbReference>
<keyword evidence="2" id="KW-1185">Reference proteome</keyword>
<dbReference type="AlphaFoldDB" id="A0A7W9SQ88"/>
<comment type="caution">
    <text evidence="1">The sequence shown here is derived from an EMBL/GenBank/DDBJ whole genome shotgun (WGS) entry which is preliminary data.</text>
</comment>
<dbReference type="Pfam" id="PF13267">
    <property type="entry name" value="DUF4058"/>
    <property type="match status" value="1"/>
</dbReference>